<evidence type="ECO:0000256" key="6">
    <source>
        <dbReference type="RuleBase" id="RU362132"/>
    </source>
</evidence>
<dbReference type="InterPro" id="IPR012000">
    <property type="entry name" value="Thiamin_PyroP_enz_cen_dom"/>
</dbReference>
<dbReference type="RefSeq" id="WP_208876675.1">
    <property type="nucleotide sequence ID" value="NZ_CP031320.1"/>
</dbReference>
<evidence type="ECO:0000256" key="4">
    <source>
        <dbReference type="ARBA" id="ARBA00022723"/>
    </source>
</evidence>
<feature type="domain" description="Thiamine pyrophosphate enzyme N-terminal TPP-binding" evidence="9">
    <location>
        <begin position="4"/>
        <end position="113"/>
    </location>
</feature>
<evidence type="ECO:0000256" key="1">
    <source>
        <dbReference type="ARBA" id="ARBA00001946"/>
    </source>
</evidence>
<name>A0A345XLE1_9ACTN</name>
<dbReference type="GO" id="GO:0030976">
    <property type="term" value="F:thiamine pyrophosphate binding"/>
    <property type="evidence" value="ECO:0007669"/>
    <property type="project" value="InterPro"/>
</dbReference>
<keyword evidence="5 6" id="KW-0786">Thiamine pyrophosphate</keyword>
<feature type="domain" description="Thiamine pyrophosphate enzyme central" evidence="7">
    <location>
        <begin position="186"/>
        <end position="316"/>
    </location>
</feature>
<reference evidence="10 11" key="1">
    <citation type="submission" date="2018-07" db="EMBL/GenBank/DDBJ databases">
        <title>Draft genome of the type strain Streptomyces armeniacus ATCC 15676.</title>
        <authorList>
            <person name="Labana P."/>
            <person name="Gosse J.T."/>
            <person name="Boddy C.N."/>
        </authorList>
    </citation>
    <scope>NUCLEOTIDE SEQUENCE [LARGE SCALE GENOMIC DNA]</scope>
    <source>
        <strain evidence="10 11">ATCC 15676</strain>
    </source>
</reference>
<dbReference type="InterPro" id="IPR029035">
    <property type="entry name" value="DHS-like_NAD/FAD-binding_dom"/>
</dbReference>
<comment type="cofactor">
    <cofactor evidence="2">
        <name>thiamine diphosphate</name>
        <dbReference type="ChEBI" id="CHEBI:58937"/>
    </cofactor>
</comment>
<dbReference type="InterPro" id="IPR000399">
    <property type="entry name" value="TPP-bd_CS"/>
</dbReference>
<accession>A0A345XLE1</accession>
<evidence type="ECO:0000256" key="5">
    <source>
        <dbReference type="ARBA" id="ARBA00023052"/>
    </source>
</evidence>
<dbReference type="GO" id="GO:0009099">
    <property type="term" value="P:L-valine biosynthetic process"/>
    <property type="evidence" value="ECO:0007669"/>
    <property type="project" value="TreeGrafter"/>
</dbReference>
<evidence type="ECO:0000259" key="9">
    <source>
        <dbReference type="Pfam" id="PF02776"/>
    </source>
</evidence>
<dbReference type="EMBL" id="CP031320">
    <property type="protein sequence ID" value="AXK32457.1"/>
    <property type="molecule type" value="Genomic_DNA"/>
</dbReference>
<proteinExistence type="inferred from homology"/>
<dbReference type="InterPro" id="IPR011766">
    <property type="entry name" value="TPP_enzyme_TPP-bd"/>
</dbReference>
<dbReference type="PANTHER" id="PTHR18968">
    <property type="entry name" value="THIAMINE PYROPHOSPHATE ENZYMES"/>
    <property type="match status" value="1"/>
</dbReference>
<evidence type="ECO:0000259" key="8">
    <source>
        <dbReference type="Pfam" id="PF02775"/>
    </source>
</evidence>
<organism evidence="10 11">
    <name type="scientific">Streptomyces armeniacus</name>
    <dbReference type="NCBI Taxonomy" id="83291"/>
    <lineage>
        <taxon>Bacteria</taxon>
        <taxon>Bacillati</taxon>
        <taxon>Actinomycetota</taxon>
        <taxon>Actinomycetes</taxon>
        <taxon>Kitasatosporales</taxon>
        <taxon>Streptomycetaceae</taxon>
        <taxon>Streptomyces</taxon>
    </lineage>
</organism>
<protein>
    <submittedName>
        <fullName evidence="10">Thiamine pyrophosphate-binding protein</fullName>
    </submittedName>
</protein>
<gene>
    <name evidence="10" type="ORF">DVA86_07110</name>
</gene>
<dbReference type="Pfam" id="PF02776">
    <property type="entry name" value="TPP_enzyme_N"/>
    <property type="match status" value="1"/>
</dbReference>
<dbReference type="PANTHER" id="PTHR18968:SF166">
    <property type="entry name" value="2-HYDROXYACYL-COA LYASE 2"/>
    <property type="match status" value="1"/>
</dbReference>
<evidence type="ECO:0000256" key="2">
    <source>
        <dbReference type="ARBA" id="ARBA00001964"/>
    </source>
</evidence>
<dbReference type="InterPro" id="IPR045229">
    <property type="entry name" value="TPP_enz"/>
</dbReference>
<dbReference type="CDD" id="cd00568">
    <property type="entry name" value="TPP_enzymes"/>
    <property type="match status" value="1"/>
</dbReference>
<dbReference type="Pfam" id="PF02775">
    <property type="entry name" value="TPP_enzyme_C"/>
    <property type="match status" value="1"/>
</dbReference>
<dbReference type="GO" id="GO:0050660">
    <property type="term" value="F:flavin adenine dinucleotide binding"/>
    <property type="evidence" value="ECO:0007669"/>
    <property type="project" value="TreeGrafter"/>
</dbReference>
<dbReference type="PROSITE" id="PS00187">
    <property type="entry name" value="TPP_ENZYMES"/>
    <property type="match status" value="1"/>
</dbReference>
<keyword evidence="11" id="KW-1185">Reference proteome</keyword>
<dbReference type="Proteomes" id="UP000254425">
    <property type="component" value="Chromosome"/>
</dbReference>
<dbReference type="SUPFAM" id="SSF52518">
    <property type="entry name" value="Thiamin diphosphate-binding fold (THDP-binding)"/>
    <property type="match status" value="2"/>
</dbReference>
<keyword evidence="4" id="KW-0479">Metal-binding</keyword>
<comment type="cofactor">
    <cofactor evidence="1">
        <name>Mg(2+)</name>
        <dbReference type="ChEBI" id="CHEBI:18420"/>
    </cofactor>
</comment>
<dbReference type="Gene3D" id="3.40.50.970">
    <property type="match status" value="2"/>
</dbReference>
<dbReference type="InterPro" id="IPR029061">
    <property type="entry name" value="THDP-binding"/>
</dbReference>
<dbReference type="Pfam" id="PF00205">
    <property type="entry name" value="TPP_enzyme_M"/>
    <property type="match status" value="1"/>
</dbReference>
<dbReference type="SUPFAM" id="SSF52467">
    <property type="entry name" value="DHS-like NAD/FAD-binding domain"/>
    <property type="match status" value="1"/>
</dbReference>
<evidence type="ECO:0000313" key="11">
    <source>
        <dbReference type="Proteomes" id="UP000254425"/>
    </source>
</evidence>
<dbReference type="GO" id="GO:0009097">
    <property type="term" value="P:isoleucine biosynthetic process"/>
    <property type="evidence" value="ECO:0007669"/>
    <property type="project" value="TreeGrafter"/>
</dbReference>
<dbReference type="GO" id="GO:0005948">
    <property type="term" value="C:acetolactate synthase complex"/>
    <property type="evidence" value="ECO:0007669"/>
    <property type="project" value="TreeGrafter"/>
</dbReference>
<dbReference type="Gene3D" id="3.40.50.1220">
    <property type="entry name" value="TPP-binding domain"/>
    <property type="match status" value="1"/>
</dbReference>
<sequence length="540" mass="56520">MLFHEAVARALADHGVDTVFGVLGDANLFMMDSFQRVAGGTYLSCSHEAGAVLAANGYARTSGGLGVATVTHGPALTNTLTALVESVKDRTPLLVVAGDTAVADRENLQNVPQRDVVLPTGAGFEQVRTPGTVAEDVAVAIGRAHVEQRPVVLNVPVEFQWEEAGYEKTAPRFSAPQAVAPDPAALDAAVGIIASARRPVVLAGRGAATPTARAALLRLAGRIGAPVATTLRGKDLFRGERFDLGICGTLSHEVALDTLLRSDCVIAFGAGLNKWTTAEGAVLERKQVVHVDTDRGALNRFAPADAGVVGDAATVADTFVEWLEEAGTRPTGFASDALAERLAAYAGTEFTDLGTDGTVDIRTALNRIEEAFPDDRNLVLDGGRFLFEAFTRLHCPEPGAYVHTVNFGSIGLGMGNAVGASFGAPGRPTLLVTGDGGFMLGGLAEFSTAVRHRVDLVVVVLNDAAYGAEHVQFRDRNMDPALSTFDWPDFGPVATALGGRGHTVRNLAELDAALGALGSRDRPVLIDIRIDPEKVSAPGH</sequence>
<evidence type="ECO:0000256" key="3">
    <source>
        <dbReference type="ARBA" id="ARBA00007812"/>
    </source>
</evidence>
<comment type="similarity">
    <text evidence="3 6">Belongs to the TPP enzyme family.</text>
</comment>
<dbReference type="GO" id="GO:0003984">
    <property type="term" value="F:acetolactate synthase activity"/>
    <property type="evidence" value="ECO:0007669"/>
    <property type="project" value="TreeGrafter"/>
</dbReference>
<dbReference type="GO" id="GO:0000287">
    <property type="term" value="F:magnesium ion binding"/>
    <property type="evidence" value="ECO:0007669"/>
    <property type="project" value="InterPro"/>
</dbReference>
<evidence type="ECO:0000259" key="7">
    <source>
        <dbReference type="Pfam" id="PF00205"/>
    </source>
</evidence>
<feature type="domain" description="Thiamine pyrophosphate enzyme TPP-binding" evidence="8">
    <location>
        <begin position="389"/>
        <end position="528"/>
    </location>
</feature>
<dbReference type="InterPro" id="IPR012001">
    <property type="entry name" value="Thiamin_PyroP_enz_TPP-bd_dom"/>
</dbReference>
<dbReference type="AlphaFoldDB" id="A0A345XLE1"/>
<dbReference type="KEGG" id="sarm:DVA86_07110"/>
<evidence type="ECO:0000313" key="10">
    <source>
        <dbReference type="EMBL" id="AXK32457.1"/>
    </source>
</evidence>
<dbReference type="CDD" id="cd07035">
    <property type="entry name" value="TPP_PYR_POX_like"/>
    <property type="match status" value="1"/>
</dbReference>